<dbReference type="InterPro" id="IPR012340">
    <property type="entry name" value="NA-bd_OB-fold"/>
</dbReference>
<dbReference type="InterPro" id="IPR019495">
    <property type="entry name" value="EXOSC1_C"/>
</dbReference>
<reference evidence="5" key="1">
    <citation type="submission" date="2021-03" db="EMBL/GenBank/DDBJ databases">
        <title>Draft genome sequence of rust myrtle Austropuccinia psidii MF-1, a brazilian biotype.</title>
        <authorList>
            <person name="Quecine M.C."/>
            <person name="Pachon D.M.R."/>
            <person name="Bonatelli M.L."/>
            <person name="Correr F.H."/>
            <person name="Franceschini L.M."/>
            <person name="Leite T.F."/>
            <person name="Margarido G.R.A."/>
            <person name="Almeida C.A."/>
            <person name="Ferrarezi J.A."/>
            <person name="Labate C.A."/>
        </authorList>
    </citation>
    <scope>NUCLEOTIDE SEQUENCE</scope>
    <source>
        <strain evidence="5">MF-1</strain>
    </source>
</reference>
<dbReference type="OrthoDB" id="440760at2759"/>
<keyword evidence="6" id="KW-1185">Reference proteome</keyword>
<protein>
    <recommendedName>
        <fullName evidence="4">S1 motif domain-containing protein</fullName>
    </recommendedName>
</protein>
<dbReference type="PANTHER" id="PTHR12686:SF8">
    <property type="entry name" value="EXOSOME COMPLEX COMPONENT CSL4"/>
    <property type="match status" value="1"/>
</dbReference>
<dbReference type="InterPro" id="IPR039771">
    <property type="entry name" value="Csl4"/>
</dbReference>
<dbReference type="EMBL" id="AVOT02001987">
    <property type="protein sequence ID" value="MBW0468824.1"/>
    <property type="molecule type" value="Genomic_DNA"/>
</dbReference>
<evidence type="ECO:0000256" key="3">
    <source>
        <dbReference type="ARBA" id="ARBA00022835"/>
    </source>
</evidence>
<evidence type="ECO:0000313" key="5">
    <source>
        <dbReference type="EMBL" id="MBW0468824.1"/>
    </source>
</evidence>
<name>A0A9Q3BMQ9_9BASI</name>
<dbReference type="Proteomes" id="UP000765509">
    <property type="component" value="Unassembled WGS sequence"/>
</dbReference>
<evidence type="ECO:0000256" key="1">
    <source>
        <dbReference type="ARBA" id="ARBA00004604"/>
    </source>
</evidence>
<comment type="subcellular location">
    <subcellularLocation>
        <location evidence="1">Nucleus</location>
        <location evidence="1">Nucleolus</location>
    </subcellularLocation>
</comment>
<evidence type="ECO:0000313" key="6">
    <source>
        <dbReference type="Proteomes" id="UP000765509"/>
    </source>
</evidence>
<feature type="domain" description="S1 motif" evidence="4">
    <location>
        <begin position="73"/>
        <end position="155"/>
    </location>
</feature>
<dbReference type="AlphaFoldDB" id="A0A9Q3BMQ9"/>
<dbReference type="Pfam" id="PF10447">
    <property type="entry name" value="EXOSC1"/>
    <property type="match status" value="1"/>
</dbReference>
<dbReference type="InterPro" id="IPR003029">
    <property type="entry name" value="S1_domain"/>
</dbReference>
<dbReference type="SUPFAM" id="SSF110324">
    <property type="entry name" value="Ribosomal L27 protein-like"/>
    <property type="match status" value="1"/>
</dbReference>
<dbReference type="GO" id="GO:0005737">
    <property type="term" value="C:cytoplasm"/>
    <property type="evidence" value="ECO:0007669"/>
    <property type="project" value="TreeGrafter"/>
</dbReference>
<gene>
    <name evidence="5" type="ORF">O181_008539</name>
</gene>
<sequence>MGSPLLGTNAIVIPGQEFDSHHESQSGPSYRLGGGVFERNGTIYASLVGQPVRTGGTISVINPVACAKVPAVGTIVIGMISKIVKLQAYVSIMEVANVPLPIGQEYHGVIRSQDVRHLEKDKVIMANCFRPGDIVRAEVISLPTSSAGYLLATFRNNLGVVFAYHSLTGNQMTAISWNEMRDESTGQKEPRKVAGPSE</sequence>
<dbReference type="Gene3D" id="2.40.50.140">
    <property type="entry name" value="Nucleic acid-binding proteins"/>
    <property type="match status" value="1"/>
</dbReference>
<dbReference type="GO" id="GO:0006396">
    <property type="term" value="P:RNA processing"/>
    <property type="evidence" value="ECO:0007669"/>
    <property type="project" value="InterPro"/>
</dbReference>
<accession>A0A9Q3BMQ9</accession>
<dbReference type="PROSITE" id="PS50126">
    <property type="entry name" value="S1"/>
    <property type="match status" value="1"/>
</dbReference>
<keyword evidence="2" id="KW-0963">Cytoplasm</keyword>
<dbReference type="SUPFAM" id="SSF50249">
    <property type="entry name" value="Nucleic acid-binding proteins"/>
    <property type="match status" value="1"/>
</dbReference>
<organism evidence="5 6">
    <name type="scientific">Austropuccinia psidii MF-1</name>
    <dbReference type="NCBI Taxonomy" id="1389203"/>
    <lineage>
        <taxon>Eukaryota</taxon>
        <taxon>Fungi</taxon>
        <taxon>Dikarya</taxon>
        <taxon>Basidiomycota</taxon>
        <taxon>Pucciniomycotina</taxon>
        <taxon>Pucciniomycetes</taxon>
        <taxon>Pucciniales</taxon>
        <taxon>Sphaerophragmiaceae</taxon>
        <taxon>Austropuccinia</taxon>
    </lineage>
</organism>
<keyword evidence="3" id="KW-0271">Exosome</keyword>
<dbReference type="Gene3D" id="2.40.50.100">
    <property type="match status" value="1"/>
</dbReference>
<comment type="caution">
    <text evidence="5">The sequence shown here is derived from an EMBL/GenBank/DDBJ whole genome shotgun (WGS) entry which is preliminary data.</text>
</comment>
<dbReference type="GO" id="GO:0000176">
    <property type="term" value="C:nuclear exosome (RNase complex)"/>
    <property type="evidence" value="ECO:0007669"/>
    <property type="project" value="TreeGrafter"/>
</dbReference>
<evidence type="ECO:0000259" key="4">
    <source>
        <dbReference type="PROSITE" id="PS50126"/>
    </source>
</evidence>
<dbReference type="GO" id="GO:0005730">
    <property type="term" value="C:nucleolus"/>
    <property type="evidence" value="ECO:0007669"/>
    <property type="project" value="UniProtKB-SubCell"/>
</dbReference>
<proteinExistence type="predicted"/>
<dbReference type="GO" id="GO:0003723">
    <property type="term" value="F:RNA binding"/>
    <property type="evidence" value="ECO:0007669"/>
    <property type="project" value="InterPro"/>
</dbReference>
<dbReference type="PANTHER" id="PTHR12686">
    <property type="entry name" value="3'-5' EXORIBONUCLEASE CSL4-RELATED"/>
    <property type="match status" value="1"/>
</dbReference>
<evidence type="ECO:0000256" key="2">
    <source>
        <dbReference type="ARBA" id="ARBA00022490"/>
    </source>
</evidence>